<proteinExistence type="predicted"/>
<keyword evidence="3" id="KW-1185">Reference proteome</keyword>
<protein>
    <submittedName>
        <fullName evidence="2">Uncharacterized protein</fullName>
    </submittedName>
</protein>
<dbReference type="AlphaFoldDB" id="A0A369J2X1"/>
<organism evidence="2 3">
    <name type="scientific">Hypsizygus marmoreus</name>
    <name type="common">White beech mushroom</name>
    <name type="synonym">Agaricus marmoreus</name>
    <dbReference type="NCBI Taxonomy" id="39966"/>
    <lineage>
        <taxon>Eukaryota</taxon>
        <taxon>Fungi</taxon>
        <taxon>Dikarya</taxon>
        <taxon>Basidiomycota</taxon>
        <taxon>Agaricomycotina</taxon>
        <taxon>Agaricomycetes</taxon>
        <taxon>Agaricomycetidae</taxon>
        <taxon>Agaricales</taxon>
        <taxon>Tricholomatineae</taxon>
        <taxon>Lyophyllaceae</taxon>
        <taxon>Hypsizygus</taxon>
    </lineage>
</organism>
<accession>A0A369J2X1</accession>
<reference evidence="2" key="1">
    <citation type="submission" date="2018-04" db="EMBL/GenBank/DDBJ databases">
        <title>Whole genome sequencing of Hypsizygus marmoreus.</title>
        <authorList>
            <person name="Choi I.-G."/>
            <person name="Min B."/>
            <person name="Kim J.-G."/>
            <person name="Kim S."/>
            <person name="Oh Y.-L."/>
            <person name="Kong W.-S."/>
            <person name="Park H."/>
            <person name="Jeong J."/>
            <person name="Song E.-S."/>
        </authorList>
    </citation>
    <scope>NUCLEOTIDE SEQUENCE [LARGE SCALE GENOMIC DNA]</scope>
    <source>
        <strain evidence="2">51987-8</strain>
    </source>
</reference>
<comment type="caution">
    <text evidence="2">The sequence shown here is derived from an EMBL/GenBank/DDBJ whole genome shotgun (WGS) entry which is preliminary data.</text>
</comment>
<sequence length="177" mass="19646">MFAIYGILFVFAVFAGFAGASPTPPIVRQLYNYNAKYLAVIDAMHANLTASTQIALAPNQSSIIIREEVKFMGEILNLAFDEFWDIGVGAGSPIDKPTDTDVINTFYSTAFAFITDLVDIKDYVNSIDSPLSSLIYLFQYVLSGSLDPLHDLAVESNARPTLDYLGFVRTRYAFRLF</sequence>
<gene>
    <name evidence="2" type="ORF">Hypma_002948</name>
</gene>
<keyword evidence="1" id="KW-0732">Signal</keyword>
<feature type="chain" id="PRO_5016630351" evidence="1">
    <location>
        <begin position="21"/>
        <end position="177"/>
    </location>
</feature>
<evidence type="ECO:0000313" key="3">
    <source>
        <dbReference type="Proteomes" id="UP000076154"/>
    </source>
</evidence>
<dbReference type="InParanoid" id="A0A369J2X1"/>
<name>A0A369J2X1_HYPMA</name>
<evidence type="ECO:0000313" key="2">
    <source>
        <dbReference type="EMBL" id="RDB16379.1"/>
    </source>
</evidence>
<dbReference type="Proteomes" id="UP000076154">
    <property type="component" value="Unassembled WGS sequence"/>
</dbReference>
<dbReference type="EMBL" id="LUEZ02000124">
    <property type="protein sequence ID" value="RDB16379.1"/>
    <property type="molecule type" value="Genomic_DNA"/>
</dbReference>
<feature type="signal peptide" evidence="1">
    <location>
        <begin position="1"/>
        <end position="20"/>
    </location>
</feature>
<evidence type="ECO:0000256" key="1">
    <source>
        <dbReference type="SAM" id="SignalP"/>
    </source>
</evidence>